<dbReference type="InterPro" id="IPR050903">
    <property type="entry name" value="Bact_Chemotaxis_MeTrfase"/>
</dbReference>
<dbReference type="RefSeq" id="WP_201504841.1">
    <property type="nucleotide sequence ID" value="NZ_BAAAFR010000002.1"/>
</dbReference>
<feature type="domain" description="CheR-type methyltransferase" evidence="4">
    <location>
        <begin position="10"/>
        <end position="265"/>
    </location>
</feature>
<dbReference type="GO" id="GO:0008168">
    <property type="term" value="F:methyltransferase activity"/>
    <property type="evidence" value="ECO:0007669"/>
    <property type="project" value="UniProtKB-KW"/>
</dbReference>
<dbReference type="InterPro" id="IPR022642">
    <property type="entry name" value="CheR_C"/>
</dbReference>
<proteinExistence type="predicted"/>
<dbReference type="EMBL" id="BAAAFR010000002">
    <property type="protein sequence ID" value="GAA0317086.1"/>
    <property type="molecule type" value="Genomic_DNA"/>
</dbReference>
<dbReference type="PANTHER" id="PTHR24422:SF19">
    <property type="entry name" value="CHEMOTAXIS PROTEIN METHYLTRANSFERASE"/>
    <property type="match status" value="1"/>
</dbReference>
<keyword evidence="3" id="KW-0949">S-adenosyl-L-methionine</keyword>
<dbReference type="PANTHER" id="PTHR24422">
    <property type="entry name" value="CHEMOTAXIS PROTEIN METHYLTRANSFERASE"/>
    <property type="match status" value="1"/>
</dbReference>
<dbReference type="GO" id="GO:0032259">
    <property type="term" value="P:methylation"/>
    <property type="evidence" value="ECO:0007669"/>
    <property type="project" value="UniProtKB-KW"/>
</dbReference>
<evidence type="ECO:0000259" key="4">
    <source>
        <dbReference type="PROSITE" id="PS50123"/>
    </source>
</evidence>
<dbReference type="InterPro" id="IPR000780">
    <property type="entry name" value="CheR_MeTrfase"/>
</dbReference>
<keyword evidence="1 5" id="KW-0489">Methyltransferase</keyword>
<reference evidence="6" key="1">
    <citation type="journal article" date="2019" name="Int. J. Syst. Evol. Microbiol.">
        <title>The Global Catalogue of Microorganisms (GCM) 10K type strain sequencing project: providing services to taxonomists for standard genome sequencing and annotation.</title>
        <authorList>
            <consortium name="The Broad Institute Genomics Platform"/>
            <consortium name="The Broad Institute Genome Sequencing Center for Infectious Disease"/>
            <person name="Wu L."/>
            <person name="Ma J."/>
        </authorList>
    </citation>
    <scope>NUCLEOTIDE SEQUENCE [LARGE SCALE GENOMIC DNA]</scope>
    <source>
        <strain evidence="6">JCM 16343</strain>
    </source>
</reference>
<sequence>MDRGSVFPVEQWQHYIEKEIGFILPHEQQQWLINAVSHTACANDLSVEALWQQVPNDPELHQQLIDSVLIPESRFFRHLPSIQFITKAAEFAAKLPATAAQATPPFRIWSVGCSAGQEVWSLAMSLAAKQLYHYRILGTDVSQTALAQAREAKYEGRQQHLIPHDCQQFINPIQASYQDQNNRAMKGTAKELPCWQVNRILRERVDFVWHNIFTKEMPTTHLQQVIICQNMLIYFRQFDQRDILNRLAAQCAVGGYLILAPGEGLGWRPQNMRRLKHVQVNGWQKVSP</sequence>
<dbReference type="SUPFAM" id="SSF53335">
    <property type="entry name" value="S-adenosyl-L-methionine-dependent methyltransferases"/>
    <property type="match status" value="1"/>
</dbReference>
<name>A0ABP3FIN8_9GAMM</name>
<dbReference type="Gene3D" id="3.40.50.150">
    <property type="entry name" value="Vaccinia Virus protein VP39"/>
    <property type="match status" value="1"/>
</dbReference>
<accession>A0ABP3FIN8</accession>
<keyword evidence="6" id="KW-1185">Reference proteome</keyword>
<evidence type="ECO:0000313" key="6">
    <source>
        <dbReference type="Proteomes" id="UP001501787"/>
    </source>
</evidence>
<dbReference type="InterPro" id="IPR029063">
    <property type="entry name" value="SAM-dependent_MTases_sf"/>
</dbReference>
<dbReference type="Proteomes" id="UP001501787">
    <property type="component" value="Unassembled WGS sequence"/>
</dbReference>
<organism evidence="5 6">
    <name type="scientific">Psychrobacter aestuarii</name>
    <dbReference type="NCBI Taxonomy" id="556327"/>
    <lineage>
        <taxon>Bacteria</taxon>
        <taxon>Pseudomonadati</taxon>
        <taxon>Pseudomonadota</taxon>
        <taxon>Gammaproteobacteria</taxon>
        <taxon>Moraxellales</taxon>
        <taxon>Moraxellaceae</taxon>
        <taxon>Psychrobacter</taxon>
    </lineage>
</organism>
<dbReference type="Pfam" id="PF01739">
    <property type="entry name" value="CheR"/>
    <property type="match status" value="1"/>
</dbReference>
<dbReference type="SMART" id="SM00138">
    <property type="entry name" value="MeTrc"/>
    <property type="match status" value="1"/>
</dbReference>
<keyword evidence="2" id="KW-0808">Transferase</keyword>
<evidence type="ECO:0000256" key="3">
    <source>
        <dbReference type="ARBA" id="ARBA00022691"/>
    </source>
</evidence>
<dbReference type="PRINTS" id="PR00996">
    <property type="entry name" value="CHERMTFRASE"/>
</dbReference>
<protein>
    <submittedName>
        <fullName evidence="5">Type 4 fimbrial methyltransferase PilK</fullName>
    </submittedName>
</protein>
<comment type="caution">
    <text evidence="5">The sequence shown here is derived from an EMBL/GenBank/DDBJ whole genome shotgun (WGS) entry which is preliminary data.</text>
</comment>
<gene>
    <name evidence="5" type="primary">pilK</name>
    <name evidence="5" type="ORF">GCM10009129_13170</name>
</gene>
<dbReference type="PROSITE" id="PS50123">
    <property type="entry name" value="CHER"/>
    <property type="match status" value="1"/>
</dbReference>
<evidence type="ECO:0000256" key="1">
    <source>
        <dbReference type="ARBA" id="ARBA00022603"/>
    </source>
</evidence>
<evidence type="ECO:0000313" key="5">
    <source>
        <dbReference type="EMBL" id="GAA0317086.1"/>
    </source>
</evidence>
<evidence type="ECO:0000256" key="2">
    <source>
        <dbReference type="ARBA" id="ARBA00022679"/>
    </source>
</evidence>